<proteinExistence type="predicted"/>
<dbReference type="InterPro" id="IPR027417">
    <property type="entry name" value="P-loop_NTPase"/>
</dbReference>
<keyword evidence="1" id="KW-0813">Transport</keyword>
<reference evidence="7 8" key="2">
    <citation type="submission" date="2020-03" db="EMBL/GenBank/DDBJ databases">
        <authorList>
            <person name="Ichikawa N."/>
            <person name="Kimura A."/>
            <person name="Kitahashi Y."/>
            <person name="Uohara A."/>
        </authorList>
    </citation>
    <scope>NUCLEOTIDE SEQUENCE [LARGE SCALE GENOMIC DNA]</scope>
    <source>
        <strain evidence="7 8">NBRC 108638</strain>
    </source>
</reference>
<dbReference type="EMBL" id="BLPG01000002">
    <property type="protein sequence ID" value="GFJ96475.1"/>
    <property type="molecule type" value="Genomic_DNA"/>
</dbReference>
<evidence type="ECO:0000256" key="5">
    <source>
        <dbReference type="ARBA" id="ARBA00022967"/>
    </source>
</evidence>
<evidence type="ECO:0008006" key="9">
    <source>
        <dbReference type="Google" id="ProtNLM"/>
    </source>
</evidence>
<reference evidence="7 8" key="1">
    <citation type="submission" date="2020-03" db="EMBL/GenBank/DDBJ databases">
        <title>Whole genome shotgun sequence of Phytohabitans rumicis NBRC 108638.</title>
        <authorList>
            <person name="Komaki H."/>
            <person name="Tamura T."/>
        </authorList>
    </citation>
    <scope>NUCLEOTIDE SEQUENCE [LARGE SCALE GENOMIC DNA]</scope>
    <source>
        <strain evidence="7 8">NBRC 108638</strain>
    </source>
</reference>
<evidence type="ECO:0000256" key="4">
    <source>
        <dbReference type="ARBA" id="ARBA00022840"/>
    </source>
</evidence>
<dbReference type="SUPFAM" id="SSF52540">
    <property type="entry name" value="P-loop containing nucleoside triphosphate hydrolases"/>
    <property type="match status" value="1"/>
</dbReference>
<keyword evidence="2" id="KW-1003">Cell membrane</keyword>
<evidence type="ECO:0000256" key="6">
    <source>
        <dbReference type="ARBA" id="ARBA00023136"/>
    </source>
</evidence>
<evidence type="ECO:0000313" key="8">
    <source>
        <dbReference type="Proteomes" id="UP000482960"/>
    </source>
</evidence>
<name>A0A6V8LUM4_9ACTN</name>
<protein>
    <recommendedName>
        <fullName evidence="9">ABC transporter domain-containing protein</fullName>
    </recommendedName>
</protein>
<dbReference type="RefSeq" id="WP_218577946.1">
    <property type="nucleotide sequence ID" value="NZ_BLPG01000002.1"/>
</dbReference>
<dbReference type="Gene3D" id="3.40.50.300">
    <property type="entry name" value="P-loop containing nucleotide triphosphate hydrolases"/>
    <property type="match status" value="1"/>
</dbReference>
<comment type="caution">
    <text evidence="7">The sequence shown here is derived from an EMBL/GenBank/DDBJ whole genome shotgun (WGS) entry which is preliminary data.</text>
</comment>
<keyword evidence="4" id="KW-0067">ATP-binding</keyword>
<keyword evidence="8" id="KW-1185">Reference proteome</keyword>
<dbReference type="PANTHER" id="PTHR43790:SF3">
    <property type="entry name" value="D-ALLOSE IMPORT ATP-BINDING PROTEIN ALSA-RELATED"/>
    <property type="match status" value="1"/>
</dbReference>
<organism evidence="7 8">
    <name type="scientific">Phytohabitans rumicis</name>
    <dbReference type="NCBI Taxonomy" id="1076125"/>
    <lineage>
        <taxon>Bacteria</taxon>
        <taxon>Bacillati</taxon>
        <taxon>Actinomycetota</taxon>
        <taxon>Actinomycetes</taxon>
        <taxon>Micromonosporales</taxon>
        <taxon>Micromonosporaceae</taxon>
    </lineage>
</organism>
<sequence length="91" mass="9539">MIVARWFGVGRAVAVLEEPTMGVDVGAKSDIYALLRQAGERGTAALVVSTDLEEVAAICHRALVFHRGRVCRELAGADLTVSALMSAATGL</sequence>
<keyword evidence="3" id="KW-0547">Nucleotide-binding</keyword>
<keyword evidence="5" id="KW-1278">Translocase</keyword>
<dbReference type="InterPro" id="IPR050107">
    <property type="entry name" value="ABC_carbohydrate_import_ATPase"/>
</dbReference>
<evidence type="ECO:0000256" key="1">
    <source>
        <dbReference type="ARBA" id="ARBA00022448"/>
    </source>
</evidence>
<accession>A0A6V8LUM4</accession>
<dbReference type="GO" id="GO:0005524">
    <property type="term" value="F:ATP binding"/>
    <property type="evidence" value="ECO:0007669"/>
    <property type="project" value="UniProtKB-KW"/>
</dbReference>
<keyword evidence="6" id="KW-0472">Membrane</keyword>
<evidence type="ECO:0000256" key="2">
    <source>
        <dbReference type="ARBA" id="ARBA00022475"/>
    </source>
</evidence>
<gene>
    <name evidence="7" type="ORF">Prum_101170</name>
</gene>
<dbReference type="AlphaFoldDB" id="A0A6V8LUM4"/>
<dbReference type="PANTHER" id="PTHR43790">
    <property type="entry name" value="CARBOHYDRATE TRANSPORT ATP-BINDING PROTEIN MG119-RELATED"/>
    <property type="match status" value="1"/>
</dbReference>
<evidence type="ECO:0000256" key="3">
    <source>
        <dbReference type="ARBA" id="ARBA00022741"/>
    </source>
</evidence>
<dbReference type="Proteomes" id="UP000482960">
    <property type="component" value="Unassembled WGS sequence"/>
</dbReference>
<evidence type="ECO:0000313" key="7">
    <source>
        <dbReference type="EMBL" id="GFJ96475.1"/>
    </source>
</evidence>